<dbReference type="AlphaFoldDB" id="W2T420"/>
<evidence type="ECO:0000313" key="2">
    <source>
        <dbReference type="Proteomes" id="UP000053676"/>
    </source>
</evidence>
<evidence type="ECO:0000313" key="1">
    <source>
        <dbReference type="EMBL" id="ETN76284.1"/>
    </source>
</evidence>
<reference evidence="2" key="1">
    <citation type="journal article" date="2014" name="Nat. Genet.">
        <title>Genome of the human hookworm Necator americanus.</title>
        <authorList>
            <person name="Tang Y.T."/>
            <person name="Gao X."/>
            <person name="Rosa B.A."/>
            <person name="Abubucker S."/>
            <person name="Hallsworth-Pepin K."/>
            <person name="Martin J."/>
            <person name="Tyagi R."/>
            <person name="Heizer E."/>
            <person name="Zhang X."/>
            <person name="Bhonagiri-Palsikar V."/>
            <person name="Minx P."/>
            <person name="Warren W.C."/>
            <person name="Wang Q."/>
            <person name="Zhan B."/>
            <person name="Hotez P.J."/>
            <person name="Sternberg P.W."/>
            <person name="Dougall A."/>
            <person name="Gaze S.T."/>
            <person name="Mulvenna J."/>
            <person name="Sotillo J."/>
            <person name="Ranganathan S."/>
            <person name="Rabelo E.M."/>
            <person name="Wilson R.K."/>
            <person name="Felgner P.L."/>
            <person name="Bethony J."/>
            <person name="Hawdon J.M."/>
            <person name="Gasser R.B."/>
            <person name="Loukas A."/>
            <person name="Mitreva M."/>
        </authorList>
    </citation>
    <scope>NUCLEOTIDE SEQUENCE [LARGE SCALE GENOMIC DNA]</scope>
</reference>
<keyword evidence="2" id="KW-1185">Reference proteome</keyword>
<name>W2T420_NECAM</name>
<dbReference type="Proteomes" id="UP000053676">
    <property type="component" value="Unassembled WGS sequence"/>
</dbReference>
<dbReference type="KEGG" id="nai:NECAME_11762"/>
<protein>
    <submittedName>
        <fullName evidence="1">Uncharacterized protein</fullName>
    </submittedName>
</protein>
<dbReference type="EMBL" id="KI660236">
    <property type="protein sequence ID" value="ETN76284.1"/>
    <property type="molecule type" value="Genomic_DNA"/>
</dbReference>
<organism evidence="1 2">
    <name type="scientific">Necator americanus</name>
    <name type="common">Human hookworm</name>
    <dbReference type="NCBI Taxonomy" id="51031"/>
    <lineage>
        <taxon>Eukaryota</taxon>
        <taxon>Metazoa</taxon>
        <taxon>Ecdysozoa</taxon>
        <taxon>Nematoda</taxon>
        <taxon>Chromadorea</taxon>
        <taxon>Rhabditida</taxon>
        <taxon>Rhabditina</taxon>
        <taxon>Rhabditomorpha</taxon>
        <taxon>Strongyloidea</taxon>
        <taxon>Ancylostomatidae</taxon>
        <taxon>Bunostominae</taxon>
        <taxon>Necator</taxon>
    </lineage>
</organism>
<gene>
    <name evidence="1" type="ORF">NECAME_11762</name>
</gene>
<proteinExistence type="predicted"/>
<sequence>MRKATVLLLALVTLTVPPLLRPASISKQLL</sequence>
<accession>W2T420</accession>